<dbReference type="Gene3D" id="2.60.120.10">
    <property type="entry name" value="Jelly Rolls"/>
    <property type="match status" value="1"/>
</dbReference>
<dbReference type="SMART" id="SM00419">
    <property type="entry name" value="HTH_CRP"/>
    <property type="match status" value="1"/>
</dbReference>
<evidence type="ECO:0000313" key="6">
    <source>
        <dbReference type="EMBL" id="QDO86126.1"/>
    </source>
</evidence>
<evidence type="ECO:0000256" key="3">
    <source>
        <dbReference type="ARBA" id="ARBA00023163"/>
    </source>
</evidence>
<evidence type="ECO:0000256" key="2">
    <source>
        <dbReference type="ARBA" id="ARBA00023125"/>
    </source>
</evidence>
<dbReference type="Pfam" id="PF00027">
    <property type="entry name" value="cNMP_binding"/>
    <property type="match status" value="1"/>
</dbReference>
<dbReference type="InterPro" id="IPR012318">
    <property type="entry name" value="HTH_CRP"/>
</dbReference>
<feature type="domain" description="HTH crp-type" evidence="5">
    <location>
        <begin position="159"/>
        <end position="233"/>
    </location>
</feature>
<evidence type="ECO:0000256" key="1">
    <source>
        <dbReference type="ARBA" id="ARBA00023015"/>
    </source>
</evidence>
<gene>
    <name evidence="6" type="ORF">FM037_26285</name>
</gene>
<reference evidence="6 7" key="1">
    <citation type="submission" date="2019-07" db="EMBL/GenBank/DDBJ databases">
        <title>Shewanella sp. YLB-06 whole genomic sequence.</title>
        <authorList>
            <person name="Yu L."/>
        </authorList>
    </citation>
    <scope>NUCLEOTIDE SEQUENCE [LARGE SCALE GENOMIC DNA]</scope>
    <source>
        <strain evidence="6 7">YLB-06</strain>
    </source>
</reference>
<dbReference type="SUPFAM" id="SSF51206">
    <property type="entry name" value="cAMP-binding domain-like"/>
    <property type="match status" value="1"/>
</dbReference>
<keyword evidence="7" id="KW-1185">Reference proteome</keyword>
<dbReference type="PROSITE" id="PS51063">
    <property type="entry name" value="HTH_CRP_2"/>
    <property type="match status" value="1"/>
</dbReference>
<dbReference type="PROSITE" id="PS50042">
    <property type="entry name" value="CNMP_BINDING_3"/>
    <property type="match status" value="1"/>
</dbReference>
<keyword evidence="2" id="KW-0238">DNA-binding</keyword>
<proteinExistence type="predicted"/>
<name>A0ABX5X456_9GAMM</name>
<dbReference type="SUPFAM" id="SSF46785">
    <property type="entry name" value="Winged helix' DNA-binding domain"/>
    <property type="match status" value="1"/>
</dbReference>
<accession>A0ABX5X456</accession>
<sequence length="240" mass="27206">MSPNRQSQIKVTDEQLKGFLKCSEVFNACKSEDIDYILRQLKIYHYDNETVIAHREDVGDQIRFVIKGSLNIVATSLDGKEVRFPPIGPNRWIGWISCFDDQVLSHDWVATANSDIIVLPGIAIRKLCSKNPDLYPKIMAEINRQFKLLMSWTEFVSLHSLSARASMLIQILAQISATPMDNKPGWLQVNVTQEHLASFLNLSRQTANKLLVGLEKDGFISIGYRKILINTAYLRAQTGK</sequence>
<evidence type="ECO:0000313" key="7">
    <source>
        <dbReference type="Proteomes" id="UP000315947"/>
    </source>
</evidence>
<organism evidence="6 7">
    <name type="scientific">Shewanella psychropiezotolerans</name>
    <dbReference type="NCBI Taxonomy" id="2593655"/>
    <lineage>
        <taxon>Bacteria</taxon>
        <taxon>Pseudomonadati</taxon>
        <taxon>Pseudomonadota</taxon>
        <taxon>Gammaproteobacteria</taxon>
        <taxon>Alteromonadales</taxon>
        <taxon>Shewanellaceae</taxon>
        <taxon>Shewanella</taxon>
    </lineage>
</organism>
<evidence type="ECO:0000259" key="4">
    <source>
        <dbReference type="PROSITE" id="PS50042"/>
    </source>
</evidence>
<dbReference type="InterPro" id="IPR000595">
    <property type="entry name" value="cNMP-bd_dom"/>
</dbReference>
<dbReference type="InterPro" id="IPR036390">
    <property type="entry name" value="WH_DNA-bd_sf"/>
</dbReference>
<dbReference type="Proteomes" id="UP000315947">
    <property type="component" value="Chromosome"/>
</dbReference>
<dbReference type="InterPro" id="IPR014710">
    <property type="entry name" value="RmlC-like_jellyroll"/>
</dbReference>
<dbReference type="RefSeq" id="WP_144048433.1">
    <property type="nucleotide sequence ID" value="NZ_CP041614.1"/>
</dbReference>
<dbReference type="Gene3D" id="1.10.10.10">
    <property type="entry name" value="Winged helix-like DNA-binding domain superfamily/Winged helix DNA-binding domain"/>
    <property type="match status" value="1"/>
</dbReference>
<protein>
    <submittedName>
        <fullName evidence="6">Crp/Fnr family transcriptional regulator</fullName>
    </submittedName>
</protein>
<feature type="domain" description="Cyclic nucleotide-binding" evidence="4">
    <location>
        <begin position="25"/>
        <end position="145"/>
    </location>
</feature>
<dbReference type="Pfam" id="PF13545">
    <property type="entry name" value="HTH_Crp_2"/>
    <property type="match status" value="1"/>
</dbReference>
<evidence type="ECO:0000259" key="5">
    <source>
        <dbReference type="PROSITE" id="PS51063"/>
    </source>
</evidence>
<dbReference type="InterPro" id="IPR036388">
    <property type="entry name" value="WH-like_DNA-bd_sf"/>
</dbReference>
<dbReference type="EMBL" id="CP041614">
    <property type="protein sequence ID" value="QDO86126.1"/>
    <property type="molecule type" value="Genomic_DNA"/>
</dbReference>
<dbReference type="InterPro" id="IPR018490">
    <property type="entry name" value="cNMP-bd_dom_sf"/>
</dbReference>
<keyword evidence="3" id="KW-0804">Transcription</keyword>
<keyword evidence="1" id="KW-0805">Transcription regulation</keyword>
<dbReference type="CDD" id="cd00038">
    <property type="entry name" value="CAP_ED"/>
    <property type="match status" value="1"/>
</dbReference>